<name>A0A5N6ZLT6_9EURO</name>
<evidence type="ECO:0000313" key="3">
    <source>
        <dbReference type="Proteomes" id="UP000326268"/>
    </source>
</evidence>
<feature type="transmembrane region" description="Helical" evidence="1">
    <location>
        <begin position="20"/>
        <end position="37"/>
    </location>
</feature>
<protein>
    <submittedName>
        <fullName evidence="2">Uncharacterized protein</fullName>
    </submittedName>
</protein>
<keyword evidence="1" id="KW-0812">Transmembrane</keyword>
<reference evidence="2 3" key="1">
    <citation type="submission" date="2019-04" db="EMBL/GenBank/DDBJ databases">
        <title>Friends and foes A comparative genomics studyof 23 Aspergillus species from section Flavi.</title>
        <authorList>
            <consortium name="DOE Joint Genome Institute"/>
            <person name="Kjaerbolling I."/>
            <person name="Vesth T."/>
            <person name="Frisvad J.C."/>
            <person name="Nybo J.L."/>
            <person name="Theobald S."/>
            <person name="Kildgaard S."/>
            <person name="Isbrandt T."/>
            <person name="Kuo A."/>
            <person name="Sato A."/>
            <person name="Lyhne E.K."/>
            <person name="Kogle M.E."/>
            <person name="Wiebenga A."/>
            <person name="Kun R.S."/>
            <person name="Lubbers R.J."/>
            <person name="Makela M.R."/>
            <person name="Barry K."/>
            <person name="Chovatia M."/>
            <person name="Clum A."/>
            <person name="Daum C."/>
            <person name="Haridas S."/>
            <person name="He G."/>
            <person name="LaButti K."/>
            <person name="Lipzen A."/>
            <person name="Mondo S."/>
            <person name="Riley R."/>
            <person name="Salamov A."/>
            <person name="Simmons B.A."/>
            <person name="Magnuson J.K."/>
            <person name="Henrissat B."/>
            <person name="Mortensen U.H."/>
            <person name="Larsen T.O."/>
            <person name="Devries R.P."/>
            <person name="Grigoriev I.V."/>
            <person name="Machida M."/>
            <person name="Baker S.E."/>
            <person name="Andersen M.R."/>
        </authorList>
    </citation>
    <scope>NUCLEOTIDE SEQUENCE [LARGE SCALE GENOMIC DNA]</scope>
    <source>
        <strain evidence="2 3">CBS 763.97</strain>
    </source>
</reference>
<accession>A0A5N6ZLT6</accession>
<dbReference type="EMBL" id="ML737896">
    <property type="protein sequence ID" value="KAE8358435.1"/>
    <property type="molecule type" value="Genomic_DNA"/>
</dbReference>
<dbReference type="RefSeq" id="XP_031921516.1">
    <property type="nucleotide sequence ID" value="XM_032069062.1"/>
</dbReference>
<keyword evidence="1" id="KW-0472">Membrane</keyword>
<keyword evidence="3" id="KW-1185">Reference proteome</keyword>
<evidence type="ECO:0000313" key="2">
    <source>
        <dbReference type="EMBL" id="KAE8358435.1"/>
    </source>
</evidence>
<dbReference type="Proteomes" id="UP000326268">
    <property type="component" value="Unassembled WGS sequence"/>
</dbReference>
<dbReference type="GeneID" id="43653508"/>
<keyword evidence="1" id="KW-1133">Transmembrane helix</keyword>
<dbReference type="AlphaFoldDB" id="A0A5N6ZLT6"/>
<gene>
    <name evidence="2" type="ORF">BDV27DRAFT_137739</name>
</gene>
<organism evidence="2 3">
    <name type="scientific">Aspergillus caelatus</name>
    <dbReference type="NCBI Taxonomy" id="61420"/>
    <lineage>
        <taxon>Eukaryota</taxon>
        <taxon>Fungi</taxon>
        <taxon>Dikarya</taxon>
        <taxon>Ascomycota</taxon>
        <taxon>Pezizomycotina</taxon>
        <taxon>Eurotiomycetes</taxon>
        <taxon>Eurotiomycetidae</taxon>
        <taxon>Eurotiales</taxon>
        <taxon>Aspergillaceae</taxon>
        <taxon>Aspergillus</taxon>
        <taxon>Aspergillus subgen. Circumdati</taxon>
    </lineage>
</organism>
<sequence>MRSSSPSAAIIWEERELFILYRSLLVFYVYVYFLFFFKLDLIRAVPFSVAWKPNIGNRSLSV</sequence>
<proteinExistence type="predicted"/>
<evidence type="ECO:0000256" key="1">
    <source>
        <dbReference type="SAM" id="Phobius"/>
    </source>
</evidence>